<dbReference type="EMBL" id="AP004097">
    <property type="protein sequence ID" value="BAD21634.1"/>
    <property type="molecule type" value="Genomic_DNA"/>
</dbReference>
<protein>
    <submittedName>
        <fullName evidence="1">Uncharacterized protein</fullName>
    </submittedName>
</protein>
<name>Q6K8U5_ORYSJ</name>
<evidence type="ECO:0000313" key="2">
    <source>
        <dbReference type="Proteomes" id="UP000000763"/>
    </source>
</evidence>
<gene>
    <name evidence="1" type="primary">OJ1792_D02.3</name>
</gene>
<proteinExistence type="predicted"/>
<sequence>MDPAGSSLERGDGSCDAARGTCGGSVVGHGFGRRHLGAWVAARVVRGGCSGHGPQIQPSAVVSGTGGGFGRGRWSSGRRRLIRWKAGANPAKSSLSHSTDNYQHGSATTITIGRVTVTIGRAMVDGFICCMY</sequence>
<dbReference type="Proteomes" id="UP000000763">
    <property type="component" value="Chromosome 2"/>
</dbReference>
<reference evidence="2" key="1">
    <citation type="journal article" date="2005" name="Nature">
        <title>The map-based sequence of the rice genome.</title>
        <authorList>
            <consortium name="International rice genome sequencing project (IRGSP)"/>
            <person name="Matsumoto T."/>
            <person name="Wu J."/>
            <person name="Kanamori H."/>
            <person name="Katayose Y."/>
            <person name="Fujisawa M."/>
            <person name="Namiki N."/>
            <person name="Mizuno H."/>
            <person name="Yamamoto K."/>
            <person name="Antonio B.A."/>
            <person name="Baba T."/>
            <person name="Sakata K."/>
            <person name="Nagamura Y."/>
            <person name="Aoki H."/>
            <person name="Arikawa K."/>
            <person name="Arita K."/>
            <person name="Bito T."/>
            <person name="Chiden Y."/>
            <person name="Fujitsuka N."/>
            <person name="Fukunaka R."/>
            <person name="Hamada M."/>
            <person name="Harada C."/>
            <person name="Hayashi A."/>
            <person name="Hijishita S."/>
            <person name="Honda M."/>
            <person name="Hosokawa S."/>
            <person name="Ichikawa Y."/>
            <person name="Idonuma A."/>
            <person name="Iijima M."/>
            <person name="Ikeda M."/>
            <person name="Ikeno M."/>
            <person name="Ito K."/>
            <person name="Ito S."/>
            <person name="Ito T."/>
            <person name="Ito Y."/>
            <person name="Ito Y."/>
            <person name="Iwabuchi A."/>
            <person name="Kamiya K."/>
            <person name="Karasawa W."/>
            <person name="Kurita K."/>
            <person name="Katagiri S."/>
            <person name="Kikuta A."/>
            <person name="Kobayashi H."/>
            <person name="Kobayashi N."/>
            <person name="Machita K."/>
            <person name="Maehara T."/>
            <person name="Masukawa M."/>
            <person name="Mizubayashi T."/>
            <person name="Mukai Y."/>
            <person name="Nagasaki H."/>
            <person name="Nagata Y."/>
            <person name="Naito S."/>
            <person name="Nakashima M."/>
            <person name="Nakama Y."/>
            <person name="Nakamichi Y."/>
            <person name="Nakamura M."/>
            <person name="Meguro A."/>
            <person name="Negishi M."/>
            <person name="Ohta I."/>
            <person name="Ohta T."/>
            <person name="Okamoto M."/>
            <person name="Ono N."/>
            <person name="Saji S."/>
            <person name="Sakaguchi M."/>
            <person name="Sakai K."/>
            <person name="Shibata M."/>
            <person name="Shimokawa T."/>
            <person name="Song J."/>
            <person name="Takazaki Y."/>
            <person name="Terasawa K."/>
            <person name="Tsugane M."/>
            <person name="Tsuji K."/>
            <person name="Ueda S."/>
            <person name="Waki K."/>
            <person name="Yamagata H."/>
            <person name="Yamamoto M."/>
            <person name="Yamamoto S."/>
            <person name="Yamane H."/>
            <person name="Yoshiki S."/>
            <person name="Yoshihara R."/>
            <person name="Yukawa K."/>
            <person name="Zhong H."/>
            <person name="Yano M."/>
            <person name="Yuan Q."/>
            <person name="Ouyang S."/>
            <person name="Liu J."/>
            <person name="Jones K.M."/>
            <person name="Gansberger K."/>
            <person name="Moffat K."/>
            <person name="Hill J."/>
            <person name="Bera J."/>
            <person name="Fadrosh D."/>
            <person name="Jin S."/>
            <person name="Johri S."/>
            <person name="Kim M."/>
            <person name="Overton L."/>
            <person name="Reardon M."/>
            <person name="Tsitrin T."/>
            <person name="Vuong H."/>
            <person name="Weaver B."/>
            <person name="Ciecko A."/>
            <person name="Tallon L."/>
            <person name="Jackson J."/>
            <person name="Pai G."/>
            <person name="Aken S.V."/>
            <person name="Utterback T."/>
            <person name="Reidmuller S."/>
            <person name="Feldblyum T."/>
            <person name="Hsiao J."/>
            <person name="Zismann V."/>
            <person name="Iobst S."/>
            <person name="de Vazeille A.R."/>
            <person name="Buell C.R."/>
            <person name="Ying K."/>
            <person name="Li Y."/>
            <person name="Lu T."/>
            <person name="Huang Y."/>
            <person name="Zhao Q."/>
            <person name="Feng Q."/>
            <person name="Zhang L."/>
            <person name="Zhu J."/>
            <person name="Weng Q."/>
            <person name="Mu J."/>
            <person name="Lu Y."/>
            <person name="Fan D."/>
            <person name="Liu Y."/>
            <person name="Guan J."/>
            <person name="Zhang Y."/>
            <person name="Yu S."/>
            <person name="Liu X."/>
            <person name="Zhang Y."/>
            <person name="Hong G."/>
            <person name="Han B."/>
            <person name="Choisne N."/>
            <person name="Demange N."/>
            <person name="Orjeda G."/>
            <person name="Samain S."/>
            <person name="Cattolico L."/>
            <person name="Pelletier E."/>
            <person name="Couloux A."/>
            <person name="Segurens B."/>
            <person name="Wincker P."/>
            <person name="D'Hont A."/>
            <person name="Scarpelli C."/>
            <person name="Weissenbach J."/>
            <person name="Salanoubat M."/>
            <person name="Quetier F."/>
            <person name="Yu Y."/>
            <person name="Kim H.R."/>
            <person name="Rambo T."/>
            <person name="Currie J."/>
            <person name="Collura K."/>
            <person name="Luo M."/>
            <person name="Yang T."/>
            <person name="Ammiraju J.S.S."/>
            <person name="Engler F."/>
            <person name="Soderlund C."/>
            <person name="Wing R.A."/>
            <person name="Palmer L.E."/>
            <person name="de la Bastide M."/>
            <person name="Spiegel L."/>
            <person name="Nascimento L."/>
            <person name="Zutavern T."/>
            <person name="O'Shaughnessy A."/>
            <person name="Dike S."/>
            <person name="Dedhia N."/>
            <person name="Preston R."/>
            <person name="Balija V."/>
            <person name="McCombie W.R."/>
            <person name="Chow T."/>
            <person name="Chen H."/>
            <person name="Chung M."/>
            <person name="Chen C."/>
            <person name="Shaw J."/>
            <person name="Wu H."/>
            <person name="Hsiao K."/>
            <person name="Chao Y."/>
            <person name="Chu M."/>
            <person name="Cheng C."/>
            <person name="Hour A."/>
            <person name="Lee P."/>
            <person name="Lin S."/>
            <person name="Lin Y."/>
            <person name="Liou J."/>
            <person name="Liu S."/>
            <person name="Hsing Y."/>
            <person name="Raghuvanshi S."/>
            <person name="Mohanty A."/>
            <person name="Bharti A.K."/>
            <person name="Gaur A."/>
            <person name="Gupta V."/>
            <person name="Kumar D."/>
            <person name="Ravi V."/>
            <person name="Vij S."/>
            <person name="Kapur A."/>
            <person name="Khurana P."/>
            <person name="Khurana P."/>
            <person name="Khurana J.P."/>
            <person name="Tyagi A.K."/>
            <person name="Gaikwad K."/>
            <person name="Singh A."/>
            <person name="Dalal V."/>
            <person name="Srivastava S."/>
            <person name="Dixit A."/>
            <person name="Pal A.K."/>
            <person name="Ghazi I.A."/>
            <person name="Yadav M."/>
            <person name="Pandit A."/>
            <person name="Bhargava A."/>
            <person name="Sureshbabu K."/>
            <person name="Batra K."/>
            <person name="Sharma T.R."/>
            <person name="Mohapatra T."/>
            <person name="Singh N.K."/>
            <person name="Messing J."/>
            <person name="Nelson A.B."/>
            <person name="Fuks G."/>
            <person name="Kavchok S."/>
            <person name="Keizer G."/>
            <person name="Linton E."/>
            <person name="Llaca V."/>
            <person name="Song R."/>
            <person name="Tanyolac B."/>
            <person name="Young S."/>
            <person name="Ho-Il K."/>
            <person name="Hahn J.H."/>
            <person name="Sangsakoo G."/>
            <person name="Vanavichit A."/>
            <person name="de Mattos Luiz.A.T."/>
            <person name="Zimmer P.D."/>
            <person name="Malone G."/>
            <person name="Dellagostin O."/>
            <person name="de Oliveira A.C."/>
            <person name="Bevan M."/>
            <person name="Bancroft I."/>
            <person name="Minx P."/>
            <person name="Cordum H."/>
            <person name="Wilson R."/>
            <person name="Cheng Z."/>
            <person name="Jin W."/>
            <person name="Jiang J."/>
            <person name="Leong S.A."/>
            <person name="Iwama H."/>
            <person name="Gojobori T."/>
            <person name="Itoh T."/>
            <person name="Niimura Y."/>
            <person name="Fujii Y."/>
            <person name="Habara T."/>
            <person name="Sakai H."/>
            <person name="Sato Y."/>
            <person name="Wilson G."/>
            <person name="Kumar K."/>
            <person name="McCouch S."/>
            <person name="Juretic N."/>
            <person name="Hoen D."/>
            <person name="Wright S."/>
            <person name="Bruskiewich R."/>
            <person name="Bureau T."/>
            <person name="Miyao A."/>
            <person name="Hirochika H."/>
            <person name="Nishikawa T."/>
            <person name="Kadowaki K."/>
            <person name="Sugiura M."/>
            <person name="Burr B."/>
            <person name="Sasaki T."/>
        </authorList>
    </citation>
    <scope>NUCLEOTIDE SEQUENCE [LARGE SCALE GENOMIC DNA]</scope>
    <source>
        <strain evidence="2">cv. Nipponbare</strain>
    </source>
</reference>
<accession>Q6K8U5</accession>
<dbReference type="AlphaFoldDB" id="Q6K8U5"/>
<reference evidence="2" key="2">
    <citation type="journal article" date="2008" name="Nucleic Acids Res.">
        <title>The rice annotation project database (RAP-DB): 2008 update.</title>
        <authorList>
            <consortium name="The rice annotation project (RAP)"/>
        </authorList>
    </citation>
    <scope>GENOME REANNOTATION</scope>
    <source>
        <strain evidence="2">cv. Nipponbare</strain>
    </source>
</reference>
<evidence type="ECO:0000313" key="1">
    <source>
        <dbReference type="EMBL" id="BAD21634.1"/>
    </source>
</evidence>
<organism evidence="1 2">
    <name type="scientific">Oryza sativa subsp. japonica</name>
    <name type="common">Rice</name>
    <dbReference type="NCBI Taxonomy" id="39947"/>
    <lineage>
        <taxon>Eukaryota</taxon>
        <taxon>Viridiplantae</taxon>
        <taxon>Streptophyta</taxon>
        <taxon>Embryophyta</taxon>
        <taxon>Tracheophyta</taxon>
        <taxon>Spermatophyta</taxon>
        <taxon>Magnoliopsida</taxon>
        <taxon>Liliopsida</taxon>
        <taxon>Poales</taxon>
        <taxon>Poaceae</taxon>
        <taxon>BOP clade</taxon>
        <taxon>Oryzoideae</taxon>
        <taxon>Oryzeae</taxon>
        <taxon>Oryzinae</taxon>
        <taxon>Oryza</taxon>
        <taxon>Oryza sativa</taxon>
    </lineage>
</organism>